<gene>
    <name evidence="9" type="ordered locus">Psta_3154</name>
</gene>
<feature type="transmembrane region" description="Helical" evidence="7">
    <location>
        <begin position="153"/>
        <end position="175"/>
    </location>
</feature>
<name>D2QWL5_PIRSD</name>
<comment type="similarity">
    <text evidence="2 7">Belongs to the DedA family.</text>
</comment>
<keyword evidence="4 7" id="KW-0812">Transmembrane</keyword>
<dbReference type="InterPro" id="IPR058127">
    <property type="entry name" value="DedA"/>
</dbReference>
<feature type="transmembrane region" description="Helical" evidence="7">
    <location>
        <begin position="187"/>
        <end position="205"/>
    </location>
</feature>
<comment type="subcellular location">
    <subcellularLocation>
        <location evidence="1 7">Cell membrane</location>
        <topology evidence="1 7">Multi-pass membrane protein</topology>
    </subcellularLocation>
</comment>
<dbReference type="PANTHER" id="PTHR30353">
    <property type="entry name" value="INNER MEMBRANE PROTEIN DEDA-RELATED"/>
    <property type="match status" value="1"/>
</dbReference>
<feature type="transmembrane region" description="Helical" evidence="7">
    <location>
        <begin position="25"/>
        <end position="47"/>
    </location>
</feature>
<keyword evidence="6 7" id="KW-0472">Membrane</keyword>
<dbReference type="HOGENOM" id="CLU_044208_6_1_0"/>
<dbReference type="InterPro" id="IPR032818">
    <property type="entry name" value="DedA-like"/>
</dbReference>
<dbReference type="Proteomes" id="UP000001887">
    <property type="component" value="Chromosome"/>
</dbReference>
<dbReference type="OrthoDB" id="9813426at2"/>
<dbReference type="eggNOG" id="COG0586">
    <property type="taxonomic scope" value="Bacteria"/>
</dbReference>
<feature type="transmembrane region" description="Helical" evidence="7">
    <location>
        <begin position="68"/>
        <end position="89"/>
    </location>
</feature>
<dbReference type="KEGG" id="psl:Psta_3154"/>
<dbReference type="AlphaFoldDB" id="D2QWL5"/>
<dbReference type="Pfam" id="PF09335">
    <property type="entry name" value="VTT_dom"/>
    <property type="match status" value="1"/>
</dbReference>
<organism evidence="9 10">
    <name type="scientific">Pirellula staleyi (strain ATCC 27377 / DSM 6068 / ICPB 4128)</name>
    <name type="common">Pirella staleyi</name>
    <dbReference type="NCBI Taxonomy" id="530564"/>
    <lineage>
        <taxon>Bacteria</taxon>
        <taxon>Pseudomonadati</taxon>
        <taxon>Planctomycetota</taxon>
        <taxon>Planctomycetia</taxon>
        <taxon>Pirellulales</taxon>
        <taxon>Pirellulaceae</taxon>
        <taxon>Pirellula</taxon>
    </lineage>
</organism>
<dbReference type="STRING" id="530564.Psta_3154"/>
<feature type="domain" description="VTT" evidence="8">
    <location>
        <begin position="46"/>
        <end position="172"/>
    </location>
</feature>
<evidence type="ECO:0000256" key="4">
    <source>
        <dbReference type="ARBA" id="ARBA00022692"/>
    </source>
</evidence>
<keyword evidence="10" id="KW-1185">Reference proteome</keyword>
<evidence type="ECO:0000256" key="3">
    <source>
        <dbReference type="ARBA" id="ARBA00022475"/>
    </source>
</evidence>
<evidence type="ECO:0000259" key="8">
    <source>
        <dbReference type="Pfam" id="PF09335"/>
    </source>
</evidence>
<dbReference type="GO" id="GO:0005886">
    <property type="term" value="C:plasma membrane"/>
    <property type="evidence" value="ECO:0007669"/>
    <property type="project" value="UniProtKB-SubCell"/>
</dbReference>
<evidence type="ECO:0000256" key="6">
    <source>
        <dbReference type="ARBA" id="ARBA00023136"/>
    </source>
</evidence>
<keyword evidence="5 7" id="KW-1133">Transmembrane helix</keyword>
<evidence type="ECO:0000256" key="7">
    <source>
        <dbReference type="RuleBase" id="RU367016"/>
    </source>
</evidence>
<proteinExistence type="inferred from homology"/>
<evidence type="ECO:0000256" key="5">
    <source>
        <dbReference type="ARBA" id="ARBA00022989"/>
    </source>
</evidence>
<sequence length="224" mass="24727">MFNPIDFILHIDEHLKTLVATYGTWTYVILFAIIFCETGLVIMPFLPGDSLLFAAGAIAANPESGLNIGYLIGLLIIAGVLGDTVNYHIGRYLGPRVLAGKFSRWINLKHLAATEAFFEKHGGKTIILARFLPFVRTFAPFVAGVGNMNYPRFLAFNVIGAIVWVVSFVMLGFFFGKIPIVEERFSLVVLGIIAISILPAIYEFVRHRFAKPEKKSDENGATAS</sequence>
<dbReference type="NCBIfam" id="NF008102">
    <property type="entry name" value="PRK10847.1"/>
    <property type="match status" value="1"/>
</dbReference>
<keyword evidence="3 7" id="KW-1003">Cell membrane</keyword>
<protein>
    <submittedName>
        <fullName evidence="9">SNARE associated Golgi protein-like protein</fullName>
    </submittedName>
</protein>
<dbReference type="InterPro" id="IPR032816">
    <property type="entry name" value="VTT_dom"/>
</dbReference>
<dbReference type="PANTHER" id="PTHR30353:SF0">
    <property type="entry name" value="TRANSMEMBRANE PROTEIN"/>
    <property type="match status" value="1"/>
</dbReference>
<evidence type="ECO:0000313" key="9">
    <source>
        <dbReference type="EMBL" id="ADB17818.1"/>
    </source>
</evidence>
<evidence type="ECO:0000256" key="1">
    <source>
        <dbReference type="ARBA" id="ARBA00004651"/>
    </source>
</evidence>
<evidence type="ECO:0000313" key="10">
    <source>
        <dbReference type="Proteomes" id="UP000001887"/>
    </source>
</evidence>
<evidence type="ECO:0000256" key="2">
    <source>
        <dbReference type="ARBA" id="ARBA00010792"/>
    </source>
</evidence>
<dbReference type="EMBL" id="CP001848">
    <property type="protein sequence ID" value="ADB17818.1"/>
    <property type="molecule type" value="Genomic_DNA"/>
</dbReference>
<reference evidence="9 10" key="1">
    <citation type="journal article" date="2009" name="Stand. Genomic Sci.">
        <title>Complete genome sequence of Pirellula staleyi type strain (ATCC 27377).</title>
        <authorList>
            <person name="Clum A."/>
            <person name="Tindall B.J."/>
            <person name="Sikorski J."/>
            <person name="Ivanova N."/>
            <person name="Mavrommatis K."/>
            <person name="Lucas S."/>
            <person name="Glavina del Rio T."/>
            <person name="Nolan M."/>
            <person name="Chen F."/>
            <person name="Tice H."/>
            <person name="Pitluck S."/>
            <person name="Cheng J.F."/>
            <person name="Chertkov O."/>
            <person name="Brettin T."/>
            <person name="Han C."/>
            <person name="Detter J.C."/>
            <person name="Kuske C."/>
            <person name="Bruce D."/>
            <person name="Goodwin L."/>
            <person name="Ovchinikova G."/>
            <person name="Pati A."/>
            <person name="Mikhailova N."/>
            <person name="Chen A."/>
            <person name="Palaniappan K."/>
            <person name="Land M."/>
            <person name="Hauser L."/>
            <person name="Chang Y.J."/>
            <person name="Jeffries C.D."/>
            <person name="Chain P."/>
            <person name="Rohde M."/>
            <person name="Goker M."/>
            <person name="Bristow J."/>
            <person name="Eisen J.A."/>
            <person name="Markowitz V."/>
            <person name="Hugenholtz P."/>
            <person name="Kyrpides N.C."/>
            <person name="Klenk H.P."/>
            <person name="Lapidus A."/>
        </authorList>
    </citation>
    <scope>NUCLEOTIDE SEQUENCE [LARGE SCALE GENOMIC DNA]</scope>
    <source>
        <strain evidence="10">ATCC 27377 / DSM 6068 / ICPB 4128</strain>
    </source>
</reference>
<accession>D2QWL5</accession>